<dbReference type="Pfam" id="PF22606">
    <property type="entry name" value="Cdc6-ORC-like_ATPase_lid"/>
    <property type="match status" value="1"/>
</dbReference>
<dbReference type="Gene3D" id="2.30.30.490">
    <property type="match status" value="1"/>
</dbReference>
<keyword evidence="4 6" id="KW-0238">DNA-binding</keyword>
<gene>
    <name evidence="9" type="ORF">SMAR0320_LOCUS6301</name>
</gene>
<dbReference type="InterPro" id="IPR043151">
    <property type="entry name" value="BAH_sf"/>
</dbReference>
<dbReference type="AlphaFoldDB" id="A0A7S2KWS0"/>
<comment type="subcellular location">
    <subcellularLocation>
        <location evidence="1 6">Nucleus</location>
    </subcellularLocation>
</comment>
<evidence type="ECO:0000256" key="3">
    <source>
        <dbReference type="ARBA" id="ARBA00022705"/>
    </source>
</evidence>
<keyword evidence="5 6" id="KW-0539">Nucleus</keyword>
<feature type="region of interest" description="Disordered" evidence="7">
    <location>
        <begin position="185"/>
        <end position="243"/>
    </location>
</feature>
<dbReference type="CDD" id="cd00009">
    <property type="entry name" value="AAA"/>
    <property type="match status" value="1"/>
</dbReference>
<dbReference type="InterPro" id="IPR050311">
    <property type="entry name" value="ORC1/CDC6"/>
</dbReference>
<evidence type="ECO:0000256" key="5">
    <source>
        <dbReference type="ARBA" id="ARBA00023242"/>
    </source>
</evidence>
<keyword evidence="3 6" id="KW-0235">DNA replication</keyword>
<evidence type="ECO:0000256" key="7">
    <source>
        <dbReference type="SAM" id="MobiDB-lite"/>
    </source>
</evidence>
<dbReference type="Gene3D" id="1.10.8.60">
    <property type="match status" value="1"/>
</dbReference>
<dbReference type="GO" id="GO:0005664">
    <property type="term" value="C:nuclear origin of replication recognition complex"/>
    <property type="evidence" value="ECO:0007669"/>
    <property type="project" value="TreeGrafter"/>
</dbReference>
<dbReference type="PROSITE" id="PS51038">
    <property type="entry name" value="BAH"/>
    <property type="match status" value="1"/>
</dbReference>
<dbReference type="GO" id="GO:0033314">
    <property type="term" value="P:mitotic DNA replication checkpoint signaling"/>
    <property type="evidence" value="ECO:0007669"/>
    <property type="project" value="TreeGrafter"/>
</dbReference>
<dbReference type="GO" id="GO:0003688">
    <property type="term" value="F:DNA replication origin binding"/>
    <property type="evidence" value="ECO:0007669"/>
    <property type="project" value="TreeGrafter"/>
</dbReference>
<organism evidence="9">
    <name type="scientific">Skeletonema marinoi</name>
    <dbReference type="NCBI Taxonomy" id="267567"/>
    <lineage>
        <taxon>Eukaryota</taxon>
        <taxon>Sar</taxon>
        <taxon>Stramenopiles</taxon>
        <taxon>Ochrophyta</taxon>
        <taxon>Bacillariophyta</taxon>
        <taxon>Coscinodiscophyceae</taxon>
        <taxon>Thalassiosirophycidae</taxon>
        <taxon>Thalassiosirales</taxon>
        <taxon>Skeletonemataceae</taxon>
        <taxon>Skeletonema</taxon>
        <taxon>Skeletonema marinoi-dohrnii complex</taxon>
    </lineage>
</organism>
<dbReference type="Gene3D" id="3.40.50.300">
    <property type="entry name" value="P-loop containing nucleotide triphosphate hydrolases"/>
    <property type="match status" value="1"/>
</dbReference>
<dbReference type="SUPFAM" id="SSF52540">
    <property type="entry name" value="P-loop containing nucleoside triphosphate hydrolases"/>
    <property type="match status" value="1"/>
</dbReference>
<dbReference type="PANTHER" id="PTHR10763:SF23">
    <property type="entry name" value="ORIGIN RECOGNITION COMPLEX SUBUNIT 1"/>
    <property type="match status" value="1"/>
</dbReference>
<evidence type="ECO:0000313" key="9">
    <source>
        <dbReference type="EMBL" id="CAD9589118.1"/>
    </source>
</evidence>
<dbReference type="InterPro" id="IPR003959">
    <property type="entry name" value="ATPase_AAA_core"/>
</dbReference>
<evidence type="ECO:0000259" key="8">
    <source>
        <dbReference type="PROSITE" id="PS51038"/>
    </source>
</evidence>
<dbReference type="InterPro" id="IPR027417">
    <property type="entry name" value="P-loop_NTPase"/>
</dbReference>
<evidence type="ECO:0000256" key="6">
    <source>
        <dbReference type="RuleBase" id="RU365058"/>
    </source>
</evidence>
<feature type="compositionally biased region" description="Low complexity" evidence="7">
    <location>
        <begin position="110"/>
        <end position="128"/>
    </location>
</feature>
<comment type="function">
    <text evidence="6">Component of the origin recognition complex (ORC) that binds origins of replication. DNA-binding is ATP-dependent, however specific DNA sequences that define origins of replication have not been identified so far. ORC is required to assemble the pre-replication complex necessary to initiate DNA replication.</text>
</comment>
<comment type="similarity">
    <text evidence="2 6">Belongs to the ORC1 family.</text>
</comment>
<dbReference type="GO" id="GO:0003682">
    <property type="term" value="F:chromatin binding"/>
    <property type="evidence" value="ECO:0007669"/>
    <property type="project" value="InterPro"/>
</dbReference>
<dbReference type="InterPro" id="IPR003593">
    <property type="entry name" value="AAA+_ATPase"/>
</dbReference>
<dbReference type="SMART" id="SM00439">
    <property type="entry name" value="BAH"/>
    <property type="match status" value="1"/>
</dbReference>
<keyword evidence="6" id="KW-0547">Nucleotide-binding</keyword>
<feature type="domain" description="BAH" evidence="8">
    <location>
        <begin position="321"/>
        <end position="458"/>
    </location>
</feature>
<dbReference type="InterPro" id="IPR054425">
    <property type="entry name" value="Cdc6_ORC1-like_ATPase_lid"/>
</dbReference>
<reference evidence="9" key="1">
    <citation type="submission" date="2021-01" db="EMBL/GenBank/DDBJ databases">
        <authorList>
            <person name="Corre E."/>
            <person name="Pelletier E."/>
            <person name="Niang G."/>
            <person name="Scheremetjew M."/>
            <person name="Finn R."/>
            <person name="Kale V."/>
            <person name="Holt S."/>
            <person name="Cochrane G."/>
            <person name="Meng A."/>
            <person name="Brown T."/>
            <person name="Cohen L."/>
        </authorList>
    </citation>
    <scope>NUCLEOTIDE SEQUENCE</scope>
    <source>
        <strain evidence="9">SM1012Den-03</strain>
    </source>
</reference>
<feature type="region of interest" description="Disordered" evidence="7">
    <location>
        <begin position="107"/>
        <end position="173"/>
    </location>
</feature>
<dbReference type="SMART" id="SM00382">
    <property type="entry name" value="AAA"/>
    <property type="match status" value="1"/>
</dbReference>
<keyword evidence="6" id="KW-0067">ATP-binding</keyword>
<evidence type="ECO:0000256" key="1">
    <source>
        <dbReference type="ARBA" id="ARBA00004123"/>
    </source>
</evidence>
<dbReference type="EMBL" id="HBGZ01008786">
    <property type="protein sequence ID" value="CAD9589118.1"/>
    <property type="molecule type" value="Transcribed_RNA"/>
</dbReference>
<dbReference type="GO" id="GO:0006270">
    <property type="term" value="P:DNA replication initiation"/>
    <property type="evidence" value="ECO:0007669"/>
    <property type="project" value="TreeGrafter"/>
</dbReference>
<dbReference type="PANTHER" id="PTHR10763">
    <property type="entry name" value="CELL DIVISION CONTROL PROTEIN 6-RELATED"/>
    <property type="match status" value="1"/>
</dbReference>
<comment type="subunit">
    <text evidence="6">ORC is composed of six subunits.</text>
</comment>
<accession>A0A7S2KWS0</accession>
<evidence type="ECO:0000256" key="4">
    <source>
        <dbReference type="ARBA" id="ARBA00023125"/>
    </source>
</evidence>
<feature type="region of interest" description="Disordered" evidence="7">
    <location>
        <begin position="1"/>
        <end position="26"/>
    </location>
</feature>
<sequence length="946" mass="105527">MYCDELNQPKQLSPQKQAGHDSDGIADRGIEASQLWMSRNSQRNLYREAVLQSRRDRDDGVTITMDDDHESVSAASIHFDDNQGESWTQEEALPDSISAPATAACTVSDAPAPTTTPLPASSPAAAPTVSDVLVSNTTPKARRSKRAKTPVAKAETECQPKKRKQTKHDEVIVDENHVSISASIHSMLNESPGADAPKTRRSKRGKSPVVPRAQPEPKPKKRKQSNSSQKELAPPQDEETQDDVETLRVKCNKQPFHVDVSSQKSFYDEIDIKPPIDSYDDRFSRNKNDNLQEWRVRLGDMVCIEVEQDQKAGLVTFPFAVTWSPAEIVSIYRAHSNKTECLELREKLQNGDQHLNDVDDNSFDDVMVEVRWFYRKHEIPGAGGKSSKSSQSSEELEELFETDQIDSCPAECLLSPIKLYEASRPEESLPSVVSGMPCIYYHCRRYWSIHRKSFIPSGLLSNRIERGRMHSKYKAALSKLASTSSNNGNKLSEGYSWKEGFQSAIQKLSLAEAAADVQVHGMELRCRERERRHIGSFLRKAIRGLEQPLSNTQDDDSVDEGPMMNTKSSIFICGPPGTGKTASVRSIINELQEEQASGKLPEFNFIALNGMEMRSPFDSYVKFWEALSGTMKERLSAGAAAAKLEDFFGDGEKDNSDEDRSKKPITVLMLDEIDYLVTKKQTILYNFFDWPLRATSARLIVIGISNTINLPERLSLKLQSRLGGERCHFKSYTVDETVAILKTRLDGDASQVFDEDAIKFASRKTGNLSGDIRKAFHMCKVAAQNALDDYASGRRRIVEGSHPKVKISDVQRGSRDMYTSIIHKAISCSSSYEALVLIAIGALKKAKVGKDIVSLDVQEMLTKIESIANGSGEERYLSARLSLGDLLGILSRLGDAGILTLTTPKQSNHPWPLIQTSLEPYEINSSYRNTSHSKLAEKHLAEQRLF</sequence>
<dbReference type="Pfam" id="PF00004">
    <property type="entry name" value="AAA"/>
    <property type="match status" value="1"/>
</dbReference>
<dbReference type="InterPro" id="IPR001025">
    <property type="entry name" value="BAH_dom"/>
</dbReference>
<name>A0A7S2KWS0_9STRA</name>
<dbReference type="GO" id="GO:0005524">
    <property type="term" value="F:ATP binding"/>
    <property type="evidence" value="ECO:0007669"/>
    <property type="project" value="UniProtKB-KW"/>
</dbReference>
<protein>
    <recommendedName>
        <fullName evidence="6">Origin recognition complex subunit 1</fullName>
    </recommendedName>
</protein>
<dbReference type="GO" id="GO:0016887">
    <property type="term" value="F:ATP hydrolysis activity"/>
    <property type="evidence" value="ECO:0007669"/>
    <property type="project" value="InterPro"/>
</dbReference>
<proteinExistence type="inferred from homology"/>
<evidence type="ECO:0000256" key="2">
    <source>
        <dbReference type="ARBA" id="ARBA00008398"/>
    </source>
</evidence>